<reference evidence="8 9" key="1">
    <citation type="submission" date="2022-01" db="EMBL/GenBank/DDBJ databases">
        <title>A chromosome-scale genome assembly of the false clownfish, Amphiprion ocellaris.</title>
        <authorList>
            <person name="Ryu T."/>
        </authorList>
    </citation>
    <scope>NUCLEOTIDE SEQUENCE [LARGE SCALE GENOMIC DNA]</scope>
</reference>
<comment type="subcellular location">
    <subcellularLocation>
        <location evidence="1">Endomembrane system</location>
    </subcellularLocation>
    <subcellularLocation>
        <location evidence="2">Golgi apparatus</location>
    </subcellularLocation>
</comment>
<comment type="similarity">
    <text evidence="3">Belongs to the GASK family.</text>
</comment>
<dbReference type="PANTHER" id="PTHR15905:SF5">
    <property type="entry name" value="GOLGI-ASSOCIATED KINASE 1A"/>
    <property type="match status" value="1"/>
</dbReference>
<feature type="compositionally biased region" description="Basic and acidic residues" evidence="6">
    <location>
        <begin position="237"/>
        <end position="257"/>
    </location>
</feature>
<dbReference type="Pfam" id="PF15051">
    <property type="entry name" value="FAM198"/>
    <property type="match status" value="1"/>
</dbReference>
<keyword evidence="5 7" id="KW-0472">Membrane</keyword>
<accession>A0A3Q1AH09</accession>
<evidence type="ECO:0000256" key="5">
    <source>
        <dbReference type="ARBA" id="ARBA00023136"/>
    </source>
</evidence>
<evidence type="ECO:0000256" key="3">
    <source>
        <dbReference type="ARBA" id="ARBA00007691"/>
    </source>
</evidence>
<feature type="region of interest" description="Disordered" evidence="6">
    <location>
        <begin position="227"/>
        <end position="309"/>
    </location>
</feature>
<dbReference type="Proteomes" id="UP001501940">
    <property type="component" value="Chromosome 9"/>
</dbReference>
<dbReference type="STRING" id="80972.ENSAOCP00000000275"/>
<evidence type="ECO:0000256" key="4">
    <source>
        <dbReference type="ARBA" id="ARBA00023034"/>
    </source>
</evidence>
<dbReference type="RefSeq" id="XP_023133816.3">
    <property type="nucleotide sequence ID" value="XM_023278048.3"/>
</dbReference>
<evidence type="ECO:0000313" key="8">
    <source>
        <dbReference type="Ensembl" id="ENSAOCP00000000275.2"/>
    </source>
</evidence>
<organism evidence="8 9">
    <name type="scientific">Amphiprion ocellaris</name>
    <name type="common">Clown anemonefish</name>
    <dbReference type="NCBI Taxonomy" id="80972"/>
    <lineage>
        <taxon>Eukaryota</taxon>
        <taxon>Metazoa</taxon>
        <taxon>Chordata</taxon>
        <taxon>Craniata</taxon>
        <taxon>Vertebrata</taxon>
        <taxon>Euteleostomi</taxon>
        <taxon>Actinopterygii</taxon>
        <taxon>Neopterygii</taxon>
        <taxon>Teleostei</taxon>
        <taxon>Neoteleostei</taxon>
        <taxon>Acanthomorphata</taxon>
        <taxon>Ovalentaria</taxon>
        <taxon>Pomacentridae</taxon>
        <taxon>Amphiprion</taxon>
    </lineage>
</organism>
<dbReference type="GeneTree" id="ENSGT00420000029769"/>
<feature type="compositionally biased region" description="Basic and acidic residues" evidence="6">
    <location>
        <begin position="268"/>
        <end position="309"/>
    </location>
</feature>
<evidence type="ECO:0000256" key="1">
    <source>
        <dbReference type="ARBA" id="ARBA00004308"/>
    </source>
</evidence>
<dbReference type="AlphaFoldDB" id="A0A3Q1AH09"/>
<evidence type="ECO:0000313" key="9">
    <source>
        <dbReference type="Proteomes" id="UP001501940"/>
    </source>
</evidence>
<reference evidence="8" key="3">
    <citation type="submission" date="2025-09" db="UniProtKB">
        <authorList>
            <consortium name="Ensembl"/>
        </authorList>
    </citation>
    <scope>IDENTIFICATION</scope>
</reference>
<gene>
    <name evidence="8" type="primary">GASK1A</name>
</gene>
<evidence type="ECO:0000256" key="6">
    <source>
        <dbReference type="SAM" id="MobiDB-lite"/>
    </source>
</evidence>
<keyword evidence="7" id="KW-0812">Transmembrane</keyword>
<protein>
    <recommendedName>
        <fullName evidence="10">Golgi associated kinase 1A</fullName>
    </recommendedName>
</protein>
<name>A0A3Q1AH09_AMPOC</name>
<dbReference type="InterPro" id="IPR029207">
    <property type="entry name" value="FAM198"/>
</dbReference>
<dbReference type="PANTHER" id="PTHR15905">
    <property type="entry name" value="GOLGI-ASSOCIATED KINASE 1B-RELATED"/>
    <property type="match status" value="1"/>
</dbReference>
<feature type="compositionally biased region" description="Basic residues" evidence="6">
    <location>
        <begin position="121"/>
        <end position="130"/>
    </location>
</feature>
<dbReference type="GeneID" id="111573749"/>
<sequence>MVWQVWSKLCFGQKWILLISPLFLLFLMIFMMTITLPLSLPPADIDRRSSRALSSAGEFRSRPRIVEPPPVAAFQHPLSHIHSGAWRTSTGKETFKHLVPSKPFGDAAGNDKNSIKERSHTDKHRNKLKSKGIASKRKDAIQPTRNNHPNLPEFTVNRPEPKHRIKPSNHSAVVKHTAQTYIYLERSKSTAARIPAPAHTIISDRRVADRQARGWDDRQTNVNAYMDKHGSHTSTKPAEHHQEKLREEIKHSGKSDQLDNEQQAVKKPPRELRQHRNLFEDPSEAKKDPGSLDHRKALSKPKESIKKDDSGWCRSFKEQDFPDSDHRRIRISTDLQPLTWFSKDDIQKMELLAEGQVVSKARVPAHGQVLQVVLDPPANQQQPSPMRDLHQHGAGQGLQTTHSERCQHGHCSLIKRTDDWFEVFAFHLDRVLGLNRSLPAVLRTFHSEVLPYRYISGTPRPAVWWDPDIQHLAEKDNDQNSVQLTWVQYQKLLQARCGSHTDQRSAHCVGVQHSEWGRLALFDFLLQINDRLDRYCCGFTPDPIELCVENLLHAKCGNTKDLKLVHILVRKADPSRLVFIDNAGRPQQSTDNLNFRLVEGIDEFPEKAVSVLHSGCLENLLLRSLYTDREFWDSHGGAGALRPLIQVVQQRGNILLQHIRDKKLRLKRDL</sequence>
<dbReference type="Ensembl" id="ENSAOCT00000015203.2">
    <property type="protein sequence ID" value="ENSAOCP00000000275.2"/>
    <property type="gene ID" value="ENSAOCG00000003114.2"/>
</dbReference>
<dbReference type="GO" id="GO:0005794">
    <property type="term" value="C:Golgi apparatus"/>
    <property type="evidence" value="ECO:0007669"/>
    <property type="project" value="UniProtKB-SubCell"/>
</dbReference>
<evidence type="ECO:0000256" key="7">
    <source>
        <dbReference type="SAM" id="Phobius"/>
    </source>
</evidence>
<proteinExistence type="inferred from homology"/>
<feature type="region of interest" description="Disordered" evidence="6">
    <location>
        <begin position="97"/>
        <end position="170"/>
    </location>
</feature>
<evidence type="ECO:0000256" key="2">
    <source>
        <dbReference type="ARBA" id="ARBA00004555"/>
    </source>
</evidence>
<keyword evidence="4" id="KW-0333">Golgi apparatus</keyword>
<feature type="transmembrane region" description="Helical" evidence="7">
    <location>
        <begin position="15"/>
        <end position="40"/>
    </location>
</feature>
<keyword evidence="7" id="KW-1133">Transmembrane helix</keyword>
<keyword evidence="9" id="KW-1185">Reference proteome</keyword>
<reference evidence="8" key="2">
    <citation type="submission" date="2025-08" db="UniProtKB">
        <authorList>
            <consortium name="Ensembl"/>
        </authorList>
    </citation>
    <scope>IDENTIFICATION</scope>
</reference>
<evidence type="ECO:0008006" key="10">
    <source>
        <dbReference type="Google" id="ProtNLM"/>
    </source>
</evidence>